<dbReference type="Gene3D" id="3.90.470.20">
    <property type="entry name" value="4'-phosphopantetheinyl transferase domain"/>
    <property type="match status" value="1"/>
</dbReference>
<keyword evidence="2 4" id="KW-0808">Transferase</keyword>
<dbReference type="InterPro" id="IPR037143">
    <property type="entry name" value="4-PPantetheinyl_Trfase_dom_sf"/>
</dbReference>
<dbReference type="GO" id="GO:0005829">
    <property type="term" value="C:cytosol"/>
    <property type="evidence" value="ECO:0007669"/>
    <property type="project" value="TreeGrafter"/>
</dbReference>
<comment type="caution">
    <text evidence="4">The sequence shown here is derived from an EMBL/GenBank/DDBJ whole genome shotgun (WGS) entry which is preliminary data.</text>
</comment>
<dbReference type="InterPro" id="IPR008278">
    <property type="entry name" value="4-PPantetheinyl_Trfase_dom"/>
</dbReference>
<dbReference type="InterPro" id="IPR050559">
    <property type="entry name" value="P-Pant_transferase_sf"/>
</dbReference>
<evidence type="ECO:0000256" key="2">
    <source>
        <dbReference type="ARBA" id="ARBA00022679"/>
    </source>
</evidence>
<dbReference type="SUPFAM" id="SSF56214">
    <property type="entry name" value="4'-phosphopantetheinyl transferase"/>
    <property type="match status" value="2"/>
</dbReference>
<evidence type="ECO:0000259" key="3">
    <source>
        <dbReference type="Pfam" id="PF01648"/>
    </source>
</evidence>
<evidence type="ECO:0000313" key="4">
    <source>
        <dbReference type="EMBL" id="RYC68458.1"/>
    </source>
</evidence>
<dbReference type="EMBL" id="SBLB01000005">
    <property type="protein sequence ID" value="RYC68458.1"/>
    <property type="molecule type" value="Genomic_DNA"/>
</dbReference>
<gene>
    <name evidence="4" type="ORF">EQG79_19050</name>
</gene>
<dbReference type="GO" id="GO:0008897">
    <property type="term" value="F:holo-[acyl-carrier-protein] synthase activity"/>
    <property type="evidence" value="ECO:0007669"/>
    <property type="project" value="InterPro"/>
</dbReference>
<sequence>MLHVYWTRLEETDTLAAHEPSLRTFPAWLQQKVHRHRTARAALASFWGYRLLQLATAHWPQPVWQALTTDYWGRPLLNYSAYDFNLSHSDNCVVCALHQNGRVGVDTQGQAHPTRLKPAYQTLFQPHEWTRLCQDPTSFTDLWAQKEAVAKADGRGMAAYPHIWLRGAMASVLDTGTRWVLTPLALDSAYRTYVATPDTGTGFLHHVQHKDGSFRMDTTLF</sequence>
<dbReference type="GO" id="GO:0019878">
    <property type="term" value="P:lysine biosynthetic process via aminoadipic acid"/>
    <property type="evidence" value="ECO:0007669"/>
    <property type="project" value="TreeGrafter"/>
</dbReference>
<dbReference type="RefSeq" id="WP_129603232.1">
    <property type="nucleotide sequence ID" value="NZ_SBLB01000005.1"/>
</dbReference>
<comment type="similarity">
    <text evidence="1">Belongs to the P-Pant transferase superfamily. Gsp/Sfp/HetI/AcpT family.</text>
</comment>
<dbReference type="GO" id="GO:0000287">
    <property type="term" value="F:magnesium ion binding"/>
    <property type="evidence" value="ECO:0007669"/>
    <property type="project" value="InterPro"/>
</dbReference>
<proteinExistence type="inferred from homology"/>
<evidence type="ECO:0000256" key="1">
    <source>
        <dbReference type="ARBA" id="ARBA00010990"/>
    </source>
</evidence>
<dbReference type="Proteomes" id="UP000290407">
    <property type="component" value="Unassembled WGS sequence"/>
</dbReference>
<name>A0A4V1RVZ2_9BACT</name>
<protein>
    <submittedName>
        <fullName evidence="4">4'-phosphopantetheinyl transferase superfamily protein</fullName>
    </submittedName>
</protein>
<dbReference type="PANTHER" id="PTHR12215">
    <property type="entry name" value="PHOSPHOPANTETHEINE TRANSFERASE"/>
    <property type="match status" value="1"/>
</dbReference>
<dbReference type="PANTHER" id="PTHR12215:SF10">
    <property type="entry name" value="L-AMINOADIPATE-SEMIALDEHYDE DEHYDROGENASE-PHOSPHOPANTETHEINYL TRANSFERASE"/>
    <property type="match status" value="1"/>
</dbReference>
<dbReference type="Pfam" id="PF01648">
    <property type="entry name" value="ACPS"/>
    <property type="match status" value="1"/>
</dbReference>
<reference evidence="4 5" key="1">
    <citation type="submission" date="2019-01" db="EMBL/GenBank/DDBJ databases">
        <title>Spirosoma flava sp. nov., a propanil-degrading bacterium isolated from herbicide-contaminated soil.</title>
        <authorList>
            <person name="Zhang L."/>
            <person name="Jiang J.-D."/>
        </authorList>
    </citation>
    <scope>NUCLEOTIDE SEQUENCE [LARGE SCALE GENOMIC DNA]</scope>
    <source>
        <strain evidence="4 5">TY50</strain>
    </source>
</reference>
<keyword evidence="5" id="KW-1185">Reference proteome</keyword>
<evidence type="ECO:0000313" key="5">
    <source>
        <dbReference type="Proteomes" id="UP000290407"/>
    </source>
</evidence>
<organism evidence="4 5">
    <name type="scientific">Spirosoma sordidisoli</name>
    <dbReference type="NCBI Taxonomy" id="2502893"/>
    <lineage>
        <taxon>Bacteria</taxon>
        <taxon>Pseudomonadati</taxon>
        <taxon>Bacteroidota</taxon>
        <taxon>Cytophagia</taxon>
        <taxon>Cytophagales</taxon>
        <taxon>Cytophagaceae</taxon>
        <taxon>Spirosoma</taxon>
    </lineage>
</organism>
<dbReference type="AlphaFoldDB" id="A0A4V1RVZ2"/>
<accession>A0A4V1RVZ2</accession>
<feature type="domain" description="4'-phosphopantetheinyl transferase" evidence="3">
    <location>
        <begin position="102"/>
        <end position="159"/>
    </location>
</feature>